<feature type="region of interest" description="Disordered" evidence="1">
    <location>
        <begin position="1"/>
        <end position="161"/>
    </location>
</feature>
<gene>
    <name evidence="2" type="ORF">Sradi_0375200</name>
</gene>
<dbReference type="AlphaFoldDB" id="A0AAW2W5G3"/>
<proteinExistence type="predicted"/>
<dbReference type="GO" id="GO:0005634">
    <property type="term" value="C:nucleus"/>
    <property type="evidence" value="ECO:0007669"/>
    <property type="project" value="TreeGrafter"/>
</dbReference>
<reference evidence="2" key="2">
    <citation type="journal article" date="2024" name="Plant">
        <title>Genomic evolution and insights into agronomic trait innovations of Sesamum species.</title>
        <authorList>
            <person name="Miao H."/>
            <person name="Wang L."/>
            <person name="Qu L."/>
            <person name="Liu H."/>
            <person name="Sun Y."/>
            <person name="Le M."/>
            <person name="Wang Q."/>
            <person name="Wei S."/>
            <person name="Zheng Y."/>
            <person name="Lin W."/>
            <person name="Duan Y."/>
            <person name="Cao H."/>
            <person name="Xiong S."/>
            <person name="Wang X."/>
            <person name="Wei L."/>
            <person name="Li C."/>
            <person name="Ma Q."/>
            <person name="Ju M."/>
            <person name="Zhao R."/>
            <person name="Li G."/>
            <person name="Mu C."/>
            <person name="Tian Q."/>
            <person name="Mei H."/>
            <person name="Zhang T."/>
            <person name="Gao T."/>
            <person name="Zhang H."/>
        </authorList>
    </citation>
    <scope>NUCLEOTIDE SEQUENCE</scope>
    <source>
        <strain evidence="2">G02</strain>
    </source>
</reference>
<accession>A0AAW2W5G3</accession>
<organism evidence="2">
    <name type="scientific">Sesamum radiatum</name>
    <name type="common">Black benniseed</name>
    <dbReference type="NCBI Taxonomy" id="300843"/>
    <lineage>
        <taxon>Eukaryota</taxon>
        <taxon>Viridiplantae</taxon>
        <taxon>Streptophyta</taxon>
        <taxon>Embryophyta</taxon>
        <taxon>Tracheophyta</taxon>
        <taxon>Spermatophyta</taxon>
        <taxon>Magnoliopsida</taxon>
        <taxon>eudicotyledons</taxon>
        <taxon>Gunneridae</taxon>
        <taxon>Pentapetalae</taxon>
        <taxon>asterids</taxon>
        <taxon>lamiids</taxon>
        <taxon>Lamiales</taxon>
        <taxon>Pedaliaceae</taxon>
        <taxon>Sesamum</taxon>
    </lineage>
</organism>
<evidence type="ECO:0000313" key="2">
    <source>
        <dbReference type="EMBL" id="KAL0436673.1"/>
    </source>
</evidence>
<feature type="compositionally biased region" description="Basic and acidic residues" evidence="1">
    <location>
        <begin position="18"/>
        <end position="27"/>
    </location>
</feature>
<dbReference type="InterPro" id="IPR018800">
    <property type="entry name" value="PRCC"/>
</dbReference>
<feature type="compositionally biased region" description="Basic and acidic residues" evidence="1">
    <location>
        <begin position="81"/>
        <end position="90"/>
    </location>
</feature>
<protein>
    <submittedName>
        <fullName evidence="2">Uncharacterized protein</fullName>
    </submittedName>
</protein>
<name>A0AAW2W5G3_SESRA</name>
<dbReference type="PANTHER" id="PTHR13621:SF2">
    <property type="entry name" value="PROLINE-RICH PROTEIN PRCC"/>
    <property type="match status" value="1"/>
</dbReference>
<reference evidence="2" key="1">
    <citation type="submission" date="2020-06" db="EMBL/GenBank/DDBJ databases">
        <authorList>
            <person name="Li T."/>
            <person name="Hu X."/>
            <person name="Zhang T."/>
            <person name="Song X."/>
            <person name="Zhang H."/>
            <person name="Dai N."/>
            <person name="Sheng W."/>
            <person name="Hou X."/>
            <person name="Wei L."/>
        </authorList>
    </citation>
    <scope>NUCLEOTIDE SEQUENCE</scope>
    <source>
        <strain evidence="2">G02</strain>
        <tissue evidence="2">Leaf</tissue>
    </source>
</reference>
<sequence length="206" mass="22881">MDSLLANYGSSDEEEREEQPPPEKPVKLENGGGVEKDAEFLSESSAKRGGIFSSLPPPKSSLFNSLPPPKSQSFHNPKPQSKFEHQRDADEHDEQIVESSKPKSSSSSSLFASLPPPKSSSSSSSSASKRVVQFRPPTIAKPHSGTFDDEDEDDDEGEREKRKEEIKRIIIYLFCKVILVQYSGTQELGYSGRFAFCFRSGKEIYS</sequence>
<feature type="compositionally biased region" description="Low complexity" evidence="1">
    <location>
        <begin position="102"/>
        <end position="129"/>
    </location>
</feature>
<feature type="compositionally biased region" description="Acidic residues" evidence="1">
    <location>
        <begin position="147"/>
        <end position="157"/>
    </location>
</feature>
<comment type="caution">
    <text evidence="2">The sequence shown here is derived from an EMBL/GenBank/DDBJ whole genome shotgun (WGS) entry which is preliminary data.</text>
</comment>
<evidence type="ECO:0000256" key="1">
    <source>
        <dbReference type="SAM" id="MobiDB-lite"/>
    </source>
</evidence>
<dbReference type="EMBL" id="JACGWJ010000002">
    <property type="protein sequence ID" value="KAL0436673.1"/>
    <property type="molecule type" value="Genomic_DNA"/>
</dbReference>
<dbReference type="PANTHER" id="PTHR13621">
    <property type="entry name" value="PROLINE-RICH PROTEIN PRCC"/>
    <property type="match status" value="1"/>
</dbReference>